<comment type="caution">
    <text evidence="1">The sequence shown here is derived from an EMBL/GenBank/DDBJ whole genome shotgun (WGS) entry which is preliminary data.</text>
</comment>
<protein>
    <submittedName>
        <fullName evidence="1">Uncharacterized protein</fullName>
    </submittedName>
</protein>
<evidence type="ECO:0000313" key="2">
    <source>
        <dbReference type="Proteomes" id="UP001172708"/>
    </source>
</evidence>
<proteinExistence type="predicted"/>
<keyword evidence="2" id="KW-1185">Reference proteome</keyword>
<sequence>MTGIVISPLMMGLIEDAKFEWALSADGMQFDIGPGLWSIHDRWVMHPDGSVDRYSKNERADGYTRHEQFSSWTYAERWMAQLVGFSARRGPIVMISSFVEDLDPRCSITQVDGVTGLIVNGELAMQHVSPSDAAYASHILPEDINDIVASFRHPEGKPLYGITSIPLPERRS</sequence>
<evidence type="ECO:0000313" key="1">
    <source>
        <dbReference type="EMBL" id="MDN4480276.1"/>
    </source>
</evidence>
<reference evidence="1" key="1">
    <citation type="submission" date="2023-06" db="EMBL/GenBank/DDBJ databases">
        <title>Egi l300058.</title>
        <authorList>
            <person name="Gao L."/>
            <person name="Fang B.-Z."/>
            <person name="Li W.-J."/>
        </authorList>
    </citation>
    <scope>NUCLEOTIDE SEQUENCE</scope>
    <source>
        <strain evidence="1">EGI L300058</strain>
    </source>
</reference>
<dbReference type="Proteomes" id="UP001172708">
    <property type="component" value="Unassembled WGS sequence"/>
</dbReference>
<gene>
    <name evidence="1" type="ORF">QQX02_04985</name>
</gene>
<accession>A0ABT8GG79</accession>
<dbReference type="RefSeq" id="WP_301141638.1">
    <property type="nucleotide sequence ID" value="NZ_JAUHQA010000001.1"/>
</dbReference>
<organism evidence="1 2">
    <name type="scientific">Demequina muriae</name>
    <dbReference type="NCBI Taxonomy" id="3051664"/>
    <lineage>
        <taxon>Bacteria</taxon>
        <taxon>Bacillati</taxon>
        <taxon>Actinomycetota</taxon>
        <taxon>Actinomycetes</taxon>
        <taxon>Micrococcales</taxon>
        <taxon>Demequinaceae</taxon>
        <taxon>Demequina</taxon>
    </lineage>
</organism>
<name>A0ABT8GG79_9MICO</name>
<dbReference type="EMBL" id="JAUHQA010000001">
    <property type="protein sequence ID" value="MDN4480276.1"/>
    <property type="molecule type" value="Genomic_DNA"/>
</dbReference>